<keyword evidence="6" id="KW-0347">Helicase</keyword>
<dbReference type="InterPro" id="IPR006555">
    <property type="entry name" value="ATP-dep_Helicase_C"/>
</dbReference>
<organism evidence="6 7">
    <name type="scientific">Coprococcus comes</name>
    <dbReference type="NCBI Taxonomy" id="410072"/>
    <lineage>
        <taxon>Bacteria</taxon>
        <taxon>Bacillati</taxon>
        <taxon>Bacillota</taxon>
        <taxon>Clostridia</taxon>
        <taxon>Lachnospirales</taxon>
        <taxon>Lachnospiraceae</taxon>
        <taxon>Coprococcus</taxon>
    </lineage>
</organism>
<dbReference type="EC" id="3.6.4.12" evidence="6"/>
<dbReference type="Proteomes" id="UP000095727">
    <property type="component" value="Unassembled WGS sequence"/>
</dbReference>
<evidence type="ECO:0000256" key="3">
    <source>
        <dbReference type="ARBA" id="ARBA00022840"/>
    </source>
</evidence>
<evidence type="ECO:0000256" key="4">
    <source>
        <dbReference type="ARBA" id="ARBA00038058"/>
    </source>
</evidence>
<name>A0A173RJ75_9FIRM</name>
<dbReference type="PROSITE" id="PS51193">
    <property type="entry name" value="HELICASE_ATP_BIND_2"/>
    <property type="match status" value="1"/>
</dbReference>
<dbReference type="GO" id="GO:0006139">
    <property type="term" value="P:nucleobase-containing compound metabolic process"/>
    <property type="evidence" value="ECO:0007669"/>
    <property type="project" value="InterPro"/>
</dbReference>
<gene>
    <name evidence="6" type="primary">dinG_1</name>
    <name evidence="6" type="ORF">ERS852574_00689</name>
</gene>
<keyword evidence="2 6" id="KW-0378">Hydrolase</keyword>
<sequence length="658" mass="75800">MCYKNEYQKRAHGEVEQIFRELLPEAGLHVREEQIRLCHEMLDALMKNEITLCDAGVGIGKTYAYLTACILMRKYSVLHSGYSGCDRRSVVVSTSSIALQKAIIEEYVPFLSDVLLKADLLQGELKAVVRKGKEHFVCDYRLAQRLEAVRDKNKNQAQMEALKSLRHNFDLDSVHNLSGFDRRLVCVPKFCPRECPGKVECRYQKHLDSSRKEDIFLQICNHNYLLADAMHRANGYRPLLADYRALVVDEAHKLPEAASQMYGRSIGREDVQEIAYFLGREHKGTDGKRLMEGFSALQAEIRKHRKDGTEDMAGKESFYFPPGAGTALAQMQERLQLMIKRLAGNIPYWIFRRMEEMEELFGWFLKNDKRYILFLQQDSRGHLTFMAVNREIPKYLDATLWSRGFPAILTSGTLKAGNGFARTRQMTGLEKETGVRECVAESPFCYKENCLLYIPEHLRPMKKGSREEAEQLAGQIRDLVCSTYGHTLVLFTSYTLMGNVHQLLRDQIPFPMVQVWRNSQEEIARFKKMENAVLFAAGSCWEGVDFPGDMVSSLIIVKLPFSVPDPIHEAQKEQYRSLESYIQTIVVPDMQKKLRQGFGRAIRTEQDTCVVSILDHRTAKKGRYRSDVLEALPKCQMAERIEEVENFIRSRKVERYYS</sequence>
<dbReference type="GO" id="GO:0016818">
    <property type="term" value="F:hydrolase activity, acting on acid anhydrides, in phosphorus-containing anhydrides"/>
    <property type="evidence" value="ECO:0007669"/>
    <property type="project" value="InterPro"/>
</dbReference>
<dbReference type="InterPro" id="IPR045028">
    <property type="entry name" value="DinG/Rad3-like"/>
</dbReference>
<keyword evidence="3" id="KW-0067">ATP-binding</keyword>
<dbReference type="Gene3D" id="3.40.50.300">
    <property type="entry name" value="P-loop containing nucleotide triphosphate hydrolases"/>
    <property type="match status" value="2"/>
</dbReference>
<dbReference type="PANTHER" id="PTHR11472">
    <property type="entry name" value="DNA REPAIR DEAD HELICASE RAD3/XP-D SUBFAMILY MEMBER"/>
    <property type="match status" value="1"/>
</dbReference>
<evidence type="ECO:0000313" key="6">
    <source>
        <dbReference type="EMBL" id="CUM78054.1"/>
    </source>
</evidence>
<keyword evidence="1" id="KW-0547">Nucleotide-binding</keyword>
<feature type="domain" description="Helicase ATP-binding" evidence="5">
    <location>
        <begin position="20"/>
        <end position="302"/>
    </location>
</feature>
<dbReference type="GO" id="GO:0005524">
    <property type="term" value="F:ATP binding"/>
    <property type="evidence" value="ECO:0007669"/>
    <property type="project" value="UniProtKB-KW"/>
</dbReference>
<protein>
    <submittedName>
        <fullName evidence="6">Probable ATP-dependent helicase dinG homolog</fullName>
        <ecNumber evidence="6">3.6.4.12</ecNumber>
    </submittedName>
</protein>
<dbReference type="SMART" id="SM00491">
    <property type="entry name" value="HELICc2"/>
    <property type="match status" value="1"/>
</dbReference>
<evidence type="ECO:0000313" key="7">
    <source>
        <dbReference type="Proteomes" id="UP000095727"/>
    </source>
</evidence>
<dbReference type="AlphaFoldDB" id="A0A173RJ75"/>
<dbReference type="GO" id="GO:0003676">
    <property type="term" value="F:nucleic acid binding"/>
    <property type="evidence" value="ECO:0007669"/>
    <property type="project" value="InterPro"/>
</dbReference>
<evidence type="ECO:0000256" key="1">
    <source>
        <dbReference type="ARBA" id="ARBA00022741"/>
    </source>
</evidence>
<evidence type="ECO:0000256" key="2">
    <source>
        <dbReference type="ARBA" id="ARBA00022801"/>
    </source>
</evidence>
<reference evidence="6 7" key="1">
    <citation type="submission" date="2015-09" db="EMBL/GenBank/DDBJ databases">
        <authorList>
            <consortium name="Pathogen Informatics"/>
        </authorList>
    </citation>
    <scope>NUCLEOTIDE SEQUENCE [LARGE SCALE GENOMIC DNA]</scope>
    <source>
        <strain evidence="6 7">2789STDY5834962</strain>
    </source>
</reference>
<dbReference type="SUPFAM" id="SSF52540">
    <property type="entry name" value="P-loop containing nucleoside triphosphate hydrolases"/>
    <property type="match status" value="1"/>
</dbReference>
<comment type="similarity">
    <text evidence="4">Belongs to the helicase family. DinG subfamily.</text>
</comment>
<dbReference type="RefSeq" id="WP_055155790.1">
    <property type="nucleotide sequence ID" value="NZ_CYXR01000003.1"/>
</dbReference>
<dbReference type="EMBL" id="CYXR01000003">
    <property type="protein sequence ID" value="CUM78054.1"/>
    <property type="molecule type" value="Genomic_DNA"/>
</dbReference>
<evidence type="ECO:0000259" key="5">
    <source>
        <dbReference type="PROSITE" id="PS51193"/>
    </source>
</evidence>
<dbReference type="Pfam" id="PF13307">
    <property type="entry name" value="Helicase_C_2"/>
    <property type="match status" value="1"/>
</dbReference>
<dbReference type="InterPro" id="IPR027417">
    <property type="entry name" value="P-loop_NTPase"/>
</dbReference>
<dbReference type="PANTHER" id="PTHR11472:SF34">
    <property type="entry name" value="REGULATOR OF TELOMERE ELONGATION HELICASE 1"/>
    <property type="match status" value="1"/>
</dbReference>
<proteinExistence type="inferred from homology"/>
<dbReference type="InterPro" id="IPR014013">
    <property type="entry name" value="Helic_SF1/SF2_ATP-bd_DinG/Rad3"/>
</dbReference>
<accession>A0A173RJ75</accession>
<dbReference type="GO" id="GO:0003678">
    <property type="term" value="F:DNA helicase activity"/>
    <property type="evidence" value="ECO:0007669"/>
    <property type="project" value="UniProtKB-EC"/>
</dbReference>